<feature type="transmembrane region" description="Helical" evidence="6">
    <location>
        <begin position="27"/>
        <end position="51"/>
    </location>
</feature>
<dbReference type="AlphaFoldDB" id="A0A644VLQ2"/>
<evidence type="ECO:0000256" key="5">
    <source>
        <dbReference type="ARBA" id="ARBA00023136"/>
    </source>
</evidence>
<feature type="transmembrane region" description="Helical" evidence="6">
    <location>
        <begin position="91"/>
        <end position="114"/>
    </location>
</feature>
<feature type="transmembrane region" description="Helical" evidence="6">
    <location>
        <begin position="161"/>
        <end position="180"/>
    </location>
</feature>
<organism evidence="8">
    <name type="scientific">bioreactor metagenome</name>
    <dbReference type="NCBI Taxonomy" id="1076179"/>
    <lineage>
        <taxon>unclassified sequences</taxon>
        <taxon>metagenomes</taxon>
        <taxon>ecological metagenomes</taxon>
    </lineage>
</organism>
<feature type="transmembrane region" description="Helical" evidence="6">
    <location>
        <begin position="134"/>
        <end position="155"/>
    </location>
</feature>
<evidence type="ECO:0000256" key="1">
    <source>
        <dbReference type="ARBA" id="ARBA00004651"/>
    </source>
</evidence>
<dbReference type="Gene3D" id="3.30.70.120">
    <property type="match status" value="1"/>
</dbReference>
<dbReference type="Pfam" id="PF10035">
    <property type="entry name" value="DUF2179"/>
    <property type="match status" value="1"/>
</dbReference>
<protein>
    <recommendedName>
        <fullName evidence="7">DUF2179 domain-containing protein</fullName>
    </recommendedName>
</protein>
<comment type="subcellular location">
    <subcellularLocation>
        <location evidence="1">Cell membrane</location>
        <topology evidence="1">Multi-pass membrane protein</topology>
    </subcellularLocation>
</comment>
<keyword evidence="2" id="KW-1003">Cell membrane</keyword>
<keyword evidence="3 6" id="KW-0812">Transmembrane</keyword>
<dbReference type="InterPro" id="IPR019264">
    <property type="entry name" value="DUF2179"/>
</dbReference>
<feature type="domain" description="DUF2179" evidence="7">
    <location>
        <begin position="209"/>
        <end position="263"/>
    </location>
</feature>
<dbReference type="PANTHER" id="PTHR33545">
    <property type="entry name" value="UPF0750 MEMBRANE PROTEIN YITT-RELATED"/>
    <property type="match status" value="1"/>
</dbReference>
<evidence type="ECO:0000313" key="8">
    <source>
        <dbReference type="EMBL" id="MPL92266.1"/>
    </source>
</evidence>
<dbReference type="PANTHER" id="PTHR33545:SF5">
    <property type="entry name" value="UPF0750 MEMBRANE PROTEIN YITT"/>
    <property type="match status" value="1"/>
</dbReference>
<evidence type="ECO:0000256" key="6">
    <source>
        <dbReference type="SAM" id="Phobius"/>
    </source>
</evidence>
<dbReference type="GO" id="GO:0005886">
    <property type="term" value="C:plasma membrane"/>
    <property type="evidence" value="ECO:0007669"/>
    <property type="project" value="UniProtKB-SubCell"/>
</dbReference>
<dbReference type="InterPro" id="IPR051461">
    <property type="entry name" value="UPF0750_membrane"/>
</dbReference>
<dbReference type="InterPro" id="IPR003740">
    <property type="entry name" value="YitT"/>
</dbReference>
<feature type="transmembrane region" description="Helical" evidence="6">
    <location>
        <begin position="58"/>
        <end position="79"/>
    </location>
</feature>
<evidence type="ECO:0000256" key="2">
    <source>
        <dbReference type="ARBA" id="ARBA00022475"/>
    </source>
</evidence>
<comment type="caution">
    <text evidence="8">The sequence shown here is derived from an EMBL/GenBank/DDBJ whole genome shotgun (WGS) entry which is preliminary data.</text>
</comment>
<sequence>MYTFAWSVFLIPQNIVGGGVAGISSIIFLGTGIPVGISNFAINIVLLLIGIKTLGSKFGINTIFGIIVASLSFILWQQVVHIEQIIDATQFEPFMCAIIGAGISGVGIGTTFNYGGNSGGTDIIALIITKYKNISAGTVILYIDIFIIASAFILPEMSITNVVYGYTVMFVFTYVLDLTIEGNKQSYQIMVFSSKADEIADAIGSGVKRGVTIIDAHGWYTKKEQKIVLVIARKQDKVEIMRIIKLLDPAAFISVDKVQGVFGKNFDTLRN</sequence>
<dbReference type="CDD" id="cd16380">
    <property type="entry name" value="YitT_C"/>
    <property type="match status" value="1"/>
</dbReference>
<evidence type="ECO:0000256" key="3">
    <source>
        <dbReference type="ARBA" id="ARBA00022692"/>
    </source>
</evidence>
<reference evidence="8" key="1">
    <citation type="submission" date="2019-08" db="EMBL/GenBank/DDBJ databases">
        <authorList>
            <person name="Kucharzyk K."/>
            <person name="Murdoch R.W."/>
            <person name="Higgins S."/>
            <person name="Loffler F."/>
        </authorList>
    </citation>
    <scope>NUCLEOTIDE SEQUENCE</scope>
</reference>
<evidence type="ECO:0000259" key="7">
    <source>
        <dbReference type="Pfam" id="PF10035"/>
    </source>
</evidence>
<proteinExistence type="predicted"/>
<dbReference type="PIRSF" id="PIRSF006483">
    <property type="entry name" value="Membrane_protein_YitT"/>
    <property type="match status" value="1"/>
</dbReference>
<dbReference type="InterPro" id="IPR015867">
    <property type="entry name" value="N-reg_PII/ATP_PRibTrfase_C"/>
</dbReference>
<dbReference type="Pfam" id="PF02588">
    <property type="entry name" value="YitT_membrane"/>
    <property type="match status" value="1"/>
</dbReference>
<evidence type="ECO:0000256" key="4">
    <source>
        <dbReference type="ARBA" id="ARBA00022989"/>
    </source>
</evidence>
<gene>
    <name evidence="8" type="ORF">SDC9_38364</name>
</gene>
<name>A0A644VLQ2_9ZZZZ</name>
<dbReference type="EMBL" id="VSSQ01000353">
    <property type="protein sequence ID" value="MPL92266.1"/>
    <property type="molecule type" value="Genomic_DNA"/>
</dbReference>
<keyword evidence="5 6" id="KW-0472">Membrane</keyword>
<accession>A0A644VLQ2</accession>
<keyword evidence="4 6" id="KW-1133">Transmembrane helix</keyword>